<gene>
    <name evidence="6" type="primary">prmA</name>
    <name evidence="7" type="ORF">LX73_0441</name>
</gene>
<comment type="subcellular location">
    <subcellularLocation>
        <location evidence="6">Cytoplasm</location>
    </subcellularLocation>
</comment>
<keyword evidence="2 6" id="KW-0963">Cytoplasm</keyword>
<comment type="function">
    <text evidence="6">Methylates ribosomal protein L11.</text>
</comment>
<dbReference type="NCBIfam" id="TIGR00406">
    <property type="entry name" value="prmA"/>
    <property type="match status" value="1"/>
</dbReference>
<keyword evidence="8" id="KW-1185">Reference proteome</keyword>
<dbReference type="HAMAP" id="MF_00735">
    <property type="entry name" value="Methyltr_PrmA"/>
    <property type="match status" value="1"/>
</dbReference>
<dbReference type="InterPro" id="IPR029063">
    <property type="entry name" value="SAM-dependent_MTases_sf"/>
</dbReference>
<dbReference type="OrthoDB" id="9785995at2"/>
<dbReference type="PANTHER" id="PTHR43648">
    <property type="entry name" value="ELECTRON TRANSFER FLAVOPROTEIN BETA SUBUNIT LYSINE METHYLTRANSFERASE"/>
    <property type="match status" value="1"/>
</dbReference>
<dbReference type="Proteomes" id="UP000324595">
    <property type="component" value="Unassembled WGS sequence"/>
</dbReference>
<feature type="binding site" evidence="6">
    <location>
        <position position="150"/>
    </location>
    <ligand>
        <name>S-adenosyl-L-methionine</name>
        <dbReference type="ChEBI" id="CHEBI:59789"/>
    </ligand>
</feature>
<accession>A0A5D3YLX0</accession>
<feature type="binding site" evidence="6">
    <location>
        <position position="172"/>
    </location>
    <ligand>
        <name>S-adenosyl-L-methionine</name>
        <dbReference type="ChEBI" id="CHEBI:59789"/>
    </ligand>
</feature>
<dbReference type="SUPFAM" id="SSF53335">
    <property type="entry name" value="S-adenosyl-L-methionine-dependent methyltransferases"/>
    <property type="match status" value="1"/>
</dbReference>
<evidence type="ECO:0000256" key="5">
    <source>
        <dbReference type="ARBA" id="ARBA00022691"/>
    </source>
</evidence>
<dbReference type="PIRSF" id="PIRSF000401">
    <property type="entry name" value="RPL11_MTase"/>
    <property type="match status" value="1"/>
</dbReference>
<dbReference type="EMBL" id="VNHY01000001">
    <property type="protein sequence ID" value="TYP95146.1"/>
    <property type="molecule type" value="Genomic_DNA"/>
</dbReference>
<reference evidence="7 8" key="1">
    <citation type="submission" date="2019-07" db="EMBL/GenBank/DDBJ databases">
        <title>Genomic Encyclopedia of Archaeal and Bacterial Type Strains, Phase II (KMG-II): from individual species to whole genera.</title>
        <authorList>
            <person name="Goeker M."/>
        </authorList>
    </citation>
    <scope>NUCLEOTIDE SEQUENCE [LARGE SCALE GENOMIC DNA]</scope>
    <source>
        <strain evidence="7 8">DSM 21935</strain>
    </source>
</reference>
<dbReference type="Pfam" id="PF06325">
    <property type="entry name" value="PrmA"/>
    <property type="match status" value="1"/>
</dbReference>
<dbReference type="NCBIfam" id="NF001785">
    <property type="entry name" value="PRK00517.2-2"/>
    <property type="match status" value="1"/>
</dbReference>
<feature type="binding site" evidence="6">
    <location>
        <position position="216"/>
    </location>
    <ligand>
        <name>S-adenosyl-L-methionine</name>
        <dbReference type="ChEBI" id="CHEBI:59789"/>
    </ligand>
</feature>
<evidence type="ECO:0000256" key="3">
    <source>
        <dbReference type="ARBA" id="ARBA00022603"/>
    </source>
</evidence>
<comment type="catalytic activity">
    <reaction evidence="6">
        <text>L-lysyl-[protein] + 3 S-adenosyl-L-methionine = N(6),N(6),N(6)-trimethyl-L-lysyl-[protein] + 3 S-adenosyl-L-homocysteine + 3 H(+)</text>
        <dbReference type="Rhea" id="RHEA:54192"/>
        <dbReference type="Rhea" id="RHEA-COMP:9752"/>
        <dbReference type="Rhea" id="RHEA-COMP:13826"/>
        <dbReference type="ChEBI" id="CHEBI:15378"/>
        <dbReference type="ChEBI" id="CHEBI:29969"/>
        <dbReference type="ChEBI" id="CHEBI:57856"/>
        <dbReference type="ChEBI" id="CHEBI:59789"/>
        <dbReference type="ChEBI" id="CHEBI:61961"/>
    </reaction>
</comment>
<keyword evidence="4 6" id="KW-0808">Transferase</keyword>
<dbReference type="RefSeq" id="WP_148897822.1">
    <property type="nucleotide sequence ID" value="NZ_VNHY01000001.1"/>
</dbReference>
<name>A0A5D3YLX0_9BACT</name>
<evidence type="ECO:0000256" key="6">
    <source>
        <dbReference type="HAMAP-Rule" id="MF_00735"/>
    </source>
</evidence>
<evidence type="ECO:0000313" key="7">
    <source>
        <dbReference type="EMBL" id="TYP95146.1"/>
    </source>
</evidence>
<dbReference type="CDD" id="cd02440">
    <property type="entry name" value="AdoMet_MTases"/>
    <property type="match status" value="1"/>
</dbReference>
<proteinExistence type="inferred from homology"/>
<keyword evidence="3 6" id="KW-0489">Methyltransferase</keyword>
<evidence type="ECO:0000256" key="2">
    <source>
        <dbReference type="ARBA" id="ARBA00022490"/>
    </source>
</evidence>
<comment type="caution">
    <text evidence="7">The sequence shown here is derived from an EMBL/GenBank/DDBJ whole genome shotgun (WGS) entry which is preliminary data.</text>
</comment>
<dbReference type="AlphaFoldDB" id="A0A5D3YLX0"/>
<dbReference type="GO" id="GO:0005840">
    <property type="term" value="C:ribosome"/>
    <property type="evidence" value="ECO:0007669"/>
    <property type="project" value="UniProtKB-KW"/>
</dbReference>
<keyword evidence="5 6" id="KW-0949">S-adenosyl-L-methionine</keyword>
<dbReference type="Gene3D" id="3.40.50.150">
    <property type="entry name" value="Vaccinia Virus protein VP39"/>
    <property type="match status" value="1"/>
</dbReference>
<dbReference type="InterPro" id="IPR004498">
    <property type="entry name" value="Ribosomal_PrmA_MeTrfase"/>
</dbReference>
<dbReference type="EC" id="2.1.1.-" evidence="6"/>
<organism evidence="7 8">
    <name type="scientific">Fodinibius salinus</name>
    <dbReference type="NCBI Taxonomy" id="860790"/>
    <lineage>
        <taxon>Bacteria</taxon>
        <taxon>Pseudomonadati</taxon>
        <taxon>Balneolota</taxon>
        <taxon>Balneolia</taxon>
        <taxon>Balneolales</taxon>
        <taxon>Balneolaceae</taxon>
        <taxon>Fodinibius</taxon>
    </lineage>
</organism>
<evidence type="ECO:0000256" key="4">
    <source>
        <dbReference type="ARBA" id="ARBA00022679"/>
    </source>
</evidence>
<sequence length="281" mass="31809">MMQYVKLVIEISEIHQESLIAELFEMDFTGFEQRGGQIITYIEEKKYNHSQKKRIEQLLATYPQEGFIESEEIIADRNWNRQWEQTLKAQTIGKFFVKPTWSREKCPNNKILLEIDPKMSFGTGYHETTRLMLEALPSIVTNGDHVIDAGTGTGILAIAAVKLGVSRVFSFDVSEWSVNNARENILLNDVADAVTVKPGSTEEIPDNCSADVLLANIERNVILSMVPDFKKVLKPEGQLLLSGLLQKDLDVICDRLGDDFEVTDIAQKNEWISIHANRIVL</sequence>
<dbReference type="GO" id="GO:0032259">
    <property type="term" value="P:methylation"/>
    <property type="evidence" value="ECO:0007669"/>
    <property type="project" value="UniProtKB-KW"/>
</dbReference>
<dbReference type="GO" id="GO:0016279">
    <property type="term" value="F:protein-lysine N-methyltransferase activity"/>
    <property type="evidence" value="ECO:0007669"/>
    <property type="project" value="RHEA"/>
</dbReference>
<dbReference type="PANTHER" id="PTHR43648:SF1">
    <property type="entry name" value="ELECTRON TRANSFER FLAVOPROTEIN BETA SUBUNIT LYSINE METHYLTRANSFERASE"/>
    <property type="match status" value="1"/>
</dbReference>
<feature type="binding site" evidence="6">
    <location>
        <position position="129"/>
    </location>
    <ligand>
        <name>S-adenosyl-L-methionine</name>
        <dbReference type="ChEBI" id="CHEBI:59789"/>
    </ligand>
</feature>
<evidence type="ECO:0000256" key="1">
    <source>
        <dbReference type="ARBA" id="ARBA00009741"/>
    </source>
</evidence>
<dbReference type="InterPro" id="IPR050078">
    <property type="entry name" value="Ribosomal_L11_MeTrfase_PrmA"/>
</dbReference>
<keyword evidence="7" id="KW-0687">Ribonucleoprotein</keyword>
<evidence type="ECO:0000313" key="8">
    <source>
        <dbReference type="Proteomes" id="UP000324595"/>
    </source>
</evidence>
<dbReference type="GO" id="GO:0005737">
    <property type="term" value="C:cytoplasm"/>
    <property type="evidence" value="ECO:0007669"/>
    <property type="project" value="UniProtKB-SubCell"/>
</dbReference>
<keyword evidence="7" id="KW-0689">Ribosomal protein</keyword>
<protein>
    <recommendedName>
        <fullName evidence="6">Ribosomal protein L11 methyltransferase</fullName>
        <shortName evidence="6">L11 Mtase</shortName>
        <ecNumber evidence="6">2.1.1.-</ecNumber>
    </recommendedName>
</protein>
<comment type="similarity">
    <text evidence="1 6">Belongs to the methyltransferase superfamily. PrmA family.</text>
</comment>